<dbReference type="Pfam" id="PF02673">
    <property type="entry name" value="BacA"/>
    <property type="match status" value="1"/>
</dbReference>
<keyword evidence="8 14" id="KW-1133">Transmembrane helix</keyword>
<feature type="transmembrane region" description="Helical" evidence="14">
    <location>
        <begin position="245"/>
        <end position="265"/>
    </location>
</feature>
<feature type="transmembrane region" description="Helical" evidence="14">
    <location>
        <begin position="115"/>
        <end position="135"/>
    </location>
</feature>
<keyword evidence="14" id="KW-0573">Peptidoglycan synthesis</keyword>
<organism evidence="15 16">
    <name type="scientific">Oceanibaculum pacificum</name>
    <dbReference type="NCBI Taxonomy" id="580166"/>
    <lineage>
        <taxon>Bacteria</taxon>
        <taxon>Pseudomonadati</taxon>
        <taxon>Pseudomonadota</taxon>
        <taxon>Alphaproteobacteria</taxon>
        <taxon>Rhodospirillales</taxon>
        <taxon>Oceanibaculaceae</taxon>
        <taxon>Oceanibaculum</taxon>
    </lineage>
</organism>
<dbReference type="Proteomes" id="UP000076400">
    <property type="component" value="Unassembled WGS sequence"/>
</dbReference>
<dbReference type="GO" id="GO:0071555">
    <property type="term" value="P:cell wall organization"/>
    <property type="evidence" value="ECO:0007669"/>
    <property type="project" value="UniProtKB-KW"/>
</dbReference>
<dbReference type="PANTHER" id="PTHR30622">
    <property type="entry name" value="UNDECAPRENYL-DIPHOSPHATASE"/>
    <property type="match status" value="1"/>
</dbReference>
<feature type="transmembrane region" description="Helical" evidence="14">
    <location>
        <begin position="81"/>
        <end position="103"/>
    </location>
</feature>
<keyword evidence="16" id="KW-1185">Reference proteome</keyword>
<comment type="function">
    <text evidence="14">Catalyzes the dephosphorylation of undecaprenyl diphosphate (UPP). Confers resistance to bacitracin.</text>
</comment>
<evidence type="ECO:0000313" key="15">
    <source>
        <dbReference type="EMBL" id="KZD11021.1"/>
    </source>
</evidence>
<evidence type="ECO:0000256" key="4">
    <source>
        <dbReference type="ARBA" id="ARBA00021581"/>
    </source>
</evidence>
<dbReference type="OrthoDB" id="9808289at2"/>
<comment type="caution">
    <text evidence="15">The sequence shown here is derived from an EMBL/GenBank/DDBJ whole genome shotgun (WGS) entry which is preliminary data.</text>
</comment>
<dbReference type="GO" id="GO:0050380">
    <property type="term" value="F:undecaprenyl-diphosphatase activity"/>
    <property type="evidence" value="ECO:0007669"/>
    <property type="project" value="UniProtKB-UniRule"/>
</dbReference>
<dbReference type="EC" id="3.6.1.27" evidence="3 14"/>
<feature type="transmembrane region" description="Helical" evidence="14">
    <location>
        <begin position="184"/>
        <end position="207"/>
    </location>
</feature>
<dbReference type="EMBL" id="LPXN01000079">
    <property type="protein sequence ID" value="KZD11021.1"/>
    <property type="molecule type" value="Genomic_DNA"/>
</dbReference>
<feature type="transmembrane region" description="Helical" evidence="14">
    <location>
        <begin position="40"/>
        <end position="60"/>
    </location>
</feature>
<evidence type="ECO:0000256" key="5">
    <source>
        <dbReference type="ARBA" id="ARBA00022475"/>
    </source>
</evidence>
<dbReference type="STRING" id="580166.AUP43_05930"/>
<evidence type="ECO:0000256" key="8">
    <source>
        <dbReference type="ARBA" id="ARBA00022989"/>
    </source>
</evidence>
<evidence type="ECO:0000256" key="3">
    <source>
        <dbReference type="ARBA" id="ARBA00012374"/>
    </source>
</evidence>
<dbReference type="InterPro" id="IPR003824">
    <property type="entry name" value="UppP"/>
</dbReference>
<gene>
    <name evidence="14" type="primary">uppP</name>
    <name evidence="15" type="ORF">AUP43_05930</name>
</gene>
<dbReference type="GO" id="GO:0009252">
    <property type="term" value="P:peptidoglycan biosynthetic process"/>
    <property type="evidence" value="ECO:0007669"/>
    <property type="project" value="UniProtKB-KW"/>
</dbReference>
<dbReference type="HAMAP" id="MF_01006">
    <property type="entry name" value="Undec_diphosphatase"/>
    <property type="match status" value="1"/>
</dbReference>
<dbReference type="RefSeq" id="WP_067553714.1">
    <property type="nucleotide sequence ID" value="NZ_LPXN01000079.1"/>
</dbReference>
<evidence type="ECO:0000256" key="2">
    <source>
        <dbReference type="ARBA" id="ARBA00010621"/>
    </source>
</evidence>
<accession>A0A154WBW7</accession>
<comment type="miscellaneous">
    <text evidence="14">Bacitracin is thought to be involved in the inhibition of peptidoglycan synthesis by sequestering undecaprenyl diphosphate, thereby reducing the pool of lipid carrier available.</text>
</comment>
<evidence type="ECO:0000256" key="12">
    <source>
        <dbReference type="ARBA" id="ARBA00032932"/>
    </source>
</evidence>
<dbReference type="PANTHER" id="PTHR30622:SF4">
    <property type="entry name" value="UNDECAPRENYL-DIPHOSPHATASE"/>
    <property type="match status" value="1"/>
</dbReference>
<evidence type="ECO:0000256" key="11">
    <source>
        <dbReference type="ARBA" id="ARBA00032707"/>
    </source>
</evidence>
<evidence type="ECO:0000256" key="10">
    <source>
        <dbReference type="ARBA" id="ARBA00023251"/>
    </source>
</evidence>
<evidence type="ECO:0000256" key="9">
    <source>
        <dbReference type="ARBA" id="ARBA00023136"/>
    </source>
</evidence>
<dbReference type="GO" id="GO:0046677">
    <property type="term" value="P:response to antibiotic"/>
    <property type="evidence" value="ECO:0007669"/>
    <property type="project" value="UniProtKB-UniRule"/>
</dbReference>
<keyword evidence="14" id="KW-0133">Cell shape</keyword>
<evidence type="ECO:0000256" key="7">
    <source>
        <dbReference type="ARBA" id="ARBA00022801"/>
    </source>
</evidence>
<evidence type="ECO:0000313" key="16">
    <source>
        <dbReference type="Proteomes" id="UP000076400"/>
    </source>
</evidence>
<name>A0A154WBW7_9PROT</name>
<keyword evidence="6 14" id="KW-0812">Transmembrane</keyword>
<keyword evidence="7 14" id="KW-0378">Hydrolase</keyword>
<reference evidence="15 16" key="1">
    <citation type="submission" date="2015-12" db="EMBL/GenBank/DDBJ databases">
        <title>Genome sequence of Oceanibaculum pacificum MCCC 1A02656.</title>
        <authorList>
            <person name="Lu L."/>
            <person name="Lai Q."/>
            <person name="Shao Z."/>
            <person name="Qian P."/>
        </authorList>
    </citation>
    <scope>NUCLEOTIDE SEQUENCE [LARGE SCALE GENOMIC DNA]</scope>
    <source>
        <strain evidence="15 16">MCCC 1A02656</strain>
    </source>
</reference>
<evidence type="ECO:0000256" key="13">
    <source>
        <dbReference type="ARBA" id="ARBA00047594"/>
    </source>
</evidence>
<dbReference type="GO" id="GO:0008360">
    <property type="term" value="P:regulation of cell shape"/>
    <property type="evidence" value="ECO:0007669"/>
    <property type="project" value="UniProtKB-KW"/>
</dbReference>
<sequence>MPLLHLVILALVQGVTEFLPISSSGHLILVPLVADWPDQGLMIDVAVHVGTLLAVLIYLWRDIWEMSLGLFRALKGRRTPGLMMIWYLLVGTVPPVVVGLAIHEYAGDALRSAEIIGWATLLFGVLLYIADKVGMTILRLEHMTTRNAFLIGLSQILAFIPGTSRSGITMTIARFLGFERVEAARFSMLLSIPTIIGAGALVTKDIVEAGNAQLTHDAIFAGGLAFVAALVTIILMMGWLRRASFTPFVIYRLILGVALLSWVYFF</sequence>
<feature type="transmembrane region" description="Helical" evidence="14">
    <location>
        <begin position="219"/>
        <end position="239"/>
    </location>
</feature>
<keyword evidence="9 14" id="KW-0472">Membrane</keyword>
<comment type="similarity">
    <text evidence="2 14">Belongs to the UppP family.</text>
</comment>
<dbReference type="GO" id="GO:0005886">
    <property type="term" value="C:plasma membrane"/>
    <property type="evidence" value="ECO:0007669"/>
    <property type="project" value="UniProtKB-SubCell"/>
</dbReference>
<dbReference type="NCBIfam" id="NF001393">
    <property type="entry name" value="PRK00281.2-4"/>
    <property type="match status" value="1"/>
</dbReference>
<evidence type="ECO:0000256" key="6">
    <source>
        <dbReference type="ARBA" id="ARBA00022692"/>
    </source>
</evidence>
<protein>
    <recommendedName>
        <fullName evidence="4 14">Undecaprenyl-diphosphatase</fullName>
        <ecNumber evidence="3 14">3.6.1.27</ecNumber>
    </recommendedName>
    <alternativeName>
        <fullName evidence="12 14">Bacitracin resistance protein</fullName>
    </alternativeName>
    <alternativeName>
        <fullName evidence="11 14">Undecaprenyl pyrophosphate phosphatase</fullName>
    </alternativeName>
</protein>
<evidence type="ECO:0000256" key="1">
    <source>
        <dbReference type="ARBA" id="ARBA00004651"/>
    </source>
</evidence>
<comment type="subcellular location">
    <subcellularLocation>
        <location evidence="1 14">Cell membrane</location>
        <topology evidence="1 14">Multi-pass membrane protein</topology>
    </subcellularLocation>
</comment>
<keyword evidence="5 14" id="KW-1003">Cell membrane</keyword>
<comment type="catalytic activity">
    <reaction evidence="13 14">
        <text>di-trans,octa-cis-undecaprenyl diphosphate + H2O = di-trans,octa-cis-undecaprenyl phosphate + phosphate + H(+)</text>
        <dbReference type="Rhea" id="RHEA:28094"/>
        <dbReference type="ChEBI" id="CHEBI:15377"/>
        <dbReference type="ChEBI" id="CHEBI:15378"/>
        <dbReference type="ChEBI" id="CHEBI:43474"/>
        <dbReference type="ChEBI" id="CHEBI:58405"/>
        <dbReference type="ChEBI" id="CHEBI:60392"/>
        <dbReference type="EC" id="3.6.1.27"/>
    </reaction>
</comment>
<evidence type="ECO:0000256" key="14">
    <source>
        <dbReference type="HAMAP-Rule" id="MF_01006"/>
    </source>
</evidence>
<keyword evidence="14" id="KW-0961">Cell wall biogenesis/degradation</keyword>
<dbReference type="AlphaFoldDB" id="A0A154WBW7"/>
<keyword evidence="10 14" id="KW-0046">Antibiotic resistance</keyword>
<proteinExistence type="inferred from homology"/>